<dbReference type="EMBL" id="MU251356">
    <property type="protein sequence ID" value="KAG9239734.1"/>
    <property type="molecule type" value="Genomic_DNA"/>
</dbReference>
<feature type="compositionally biased region" description="Low complexity" evidence="1">
    <location>
        <begin position="604"/>
        <end position="617"/>
    </location>
</feature>
<feature type="region of interest" description="Disordered" evidence="1">
    <location>
        <begin position="196"/>
        <end position="217"/>
    </location>
</feature>
<feature type="compositionally biased region" description="Basic and acidic residues" evidence="1">
    <location>
        <begin position="458"/>
        <end position="476"/>
    </location>
</feature>
<feature type="compositionally biased region" description="Basic and acidic residues" evidence="1">
    <location>
        <begin position="495"/>
        <end position="507"/>
    </location>
</feature>
<comment type="caution">
    <text evidence="5">The sequence shown here is derived from an EMBL/GenBank/DDBJ whole genome shotgun (WGS) entry which is preliminary data.</text>
</comment>
<feature type="region of interest" description="Disordered" evidence="1">
    <location>
        <begin position="904"/>
        <end position="940"/>
    </location>
</feature>
<feature type="domain" description="PH" evidence="4">
    <location>
        <begin position="693"/>
        <end position="832"/>
    </location>
</feature>
<evidence type="ECO:0000259" key="4">
    <source>
        <dbReference type="Pfam" id="PF24345"/>
    </source>
</evidence>
<feature type="region of interest" description="Disordered" evidence="1">
    <location>
        <begin position="445"/>
        <end position="651"/>
    </location>
</feature>
<organism evidence="5 6">
    <name type="scientific">Amylocarpus encephaloides</name>
    <dbReference type="NCBI Taxonomy" id="45428"/>
    <lineage>
        <taxon>Eukaryota</taxon>
        <taxon>Fungi</taxon>
        <taxon>Dikarya</taxon>
        <taxon>Ascomycota</taxon>
        <taxon>Pezizomycotina</taxon>
        <taxon>Leotiomycetes</taxon>
        <taxon>Helotiales</taxon>
        <taxon>Helotiales incertae sedis</taxon>
        <taxon>Amylocarpus</taxon>
    </lineage>
</organism>
<dbReference type="OrthoDB" id="5408934at2759"/>
<dbReference type="InterPro" id="IPR056416">
    <property type="entry name" value="DH_2_fung"/>
</dbReference>
<feature type="domain" description="DBL homology" evidence="2">
    <location>
        <begin position="1"/>
        <end position="194"/>
    </location>
</feature>
<dbReference type="Proteomes" id="UP000824998">
    <property type="component" value="Unassembled WGS sequence"/>
</dbReference>
<protein>
    <submittedName>
        <fullName evidence="5">Uncharacterized protein</fullName>
    </submittedName>
</protein>
<dbReference type="Pfam" id="PF24345">
    <property type="entry name" value="PH_24"/>
    <property type="match status" value="1"/>
</dbReference>
<evidence type="ECO:0000259" key="2">
    <source>
        <dbReference type="Pfam" id="PF24340"/>
    </source>
</evidence>
<dbReference type="InterPro" id="IPR056222">
    <property type="entry name" value="PH_23"/>
</dbReference>
<feature type="compositionally biased region" description="Low complexity" evidence="1">
    <location>
        <begin position="910"/>
        <end position="923"/>
    </location>
</feature>
<evidence type="ECO:0000256" key="1">
    <source>
        <dbReference type="SAM" id="MobiDB-lite"/>
    </source>
</evidence>
<accession>A0A9P7YTM7</accession>
<evidence type="ECO:0000313" key="6">
    <source>
        <dbReference type="Proteomes" id="UP000824998"/>
    </source>
</evidence>
<name>A0A9P7YTM7_9HELO</name>
<dbReference type="Pfam" id="PF24340">
    <property type="entry name" value="DH_2"/>
    <property type="match status" value="1"/>
</dbReference>
<feature type="compositionally biased region" description="Low complexity" evidence="1">
    <location>
        <begin position="544"/>
        <end position="554"/>
    </location>
</feature>
<dbReference type="AlphaFoldDB" id="A0A9P7YTM7"/>
<reference evidence="5" key="1">
    <citation type="journal article" date="2021" name="IMA Fungus">
        <title>Genomic characterization of three marine fungi, including Emericellopsis atlantica sp. nov. with signatures of a generalist lifestyle and marine biomass degradation.</title>
        <authorList>
            <person name="Hagestad O.C."/>
            <person name="Hou L."/>
            <person name="Andersen J.H."/>
            <person name="Hansen E.H."/>
            <person name="Altermark B."/>
            <person name="Li C."/>
            <person name="Kuhnert E."/>
            <person name="Cox R.J."/>
            <person name="Crous P.W."/>
            <person name="Spatafora J.W."/>
            <person name="Lail K."/>
            <person name="Amirebrahimi M."/>
            <person name="Lipzen A."/>
            <person name="Pangilinan J."/>
            <person name="Andreopoulos W."/>
            <person name="Hayes R.D."/>
            <person name="Ng V."/>
            <person name="Grigoriev I.V."/>
            <person name="Jackson S.A."/>
            <person name="Sutton T.D.S."/>
            <person name="Dobson A.D.W."/>
            <person name="Rama T."/>
        </authorList>
    </citation>
    <scope>NUCLEOTIDE SEQUENCE</scope>
    <source>
        <strain evidence="5">TRa018bII</strain>
    </source>
</reference>
<keyword evidence="6" id="KW-1185">Reference proteome</keyword>
<feature type="compositionally biased region" description="Low complexity" evidence="1">
    <location>
        <begin position="518"/>
        <end position="531"/>
    </location>
</feature>
<evidence type="ECO:0000259" key="3">
    <source>
        <dbReference type="Pfam" id="PF24344"/>
    </source>
</evidence>
<feature type="compositionally biased region" description="Polar residues" evidence="1">
    <location>
        <begin position="930"/>
        <end position="940"/>
    </location>
</feature>
<feature type="compositionally biased region" description="Basic and acidic residues" evidence="1">
    <location>
        <begin position="389"/>
        <end position="408"/>
    </location>
</feature>
<gene>
    <name evidence="5" type="ORF">BJ875DRAFT_365134</name>
</gene>
<dbReference type="Pfam" id="PF24344">
    <property type="entry name" value="PH_23"/>
    <property type="match status" value="1"/>
</dbReference>
<dbReference type="InterPro" id="IPR056223">
    <property type="entry name" value="PH_24"/>
</dbReference>
<feature type="compositionally biased region" description="Acidic residues" evidence="1">
    <location>
        <begin position="633"/>
        <end position="642"/>
    </location>
</feature>
<sequence length="1081" mass="118884">MRELGEDEAKYTRELKTLVDGVIPVLLTCVLSKSNSAIAAGLFNPNGPSEDNTITKPIVDMGVALERLKISHKRIPLTDADAFVSWAQSVHCAYQDYLMAWRAGFQDVVVNLEPASTSTVDEKLGLDDIARDENGDAVGANGQRADVAYFLKRPLVRVKNLARVTKGLSKLLGTEKSQRVEEQFHELNETVRRRYKEESARLEDENANNTDPTRARDPRTLDLIEGVEIDRTRQVCARDIFHLDLQHSTGQRVGCRVEIILRDKPQDPGDVLICEMDDLRRFLLFPPVSKELLSARRNEIDGQLVVMIRGSHETEEWNELLLLEGEDPEASAEWVDLLGSNPLPPPIVTIIDNSKELDDLVTGVSPPRKKGIHSMSGGLSEDTQVPIGERLRREAEERAHSPRQDRRRVSQHRSPPSFGKVPESIREESVVSEGVVDLNDAMNQAGALASPKRPRAARYHDRSTRPTTPKSDKGEHSLSAQTTPTRSSGQTKAVSKLETRNLDRFGPRDFPYIPKVHSSSSPSSPESSEASTPLKASMRPESAPLPSRSPLTTPTREDGAPPPPAHRTPKTPSVLKNVPTIETPIPRALNRRGSSPLKHEYQPSADGSKTSSAAGSKSDTDSDSDSTGTYSDSESEDEELEAADIRGPVPVYGKRVSPSGSIYSLPNTTLAPSNSASQGPYRSAPVQCLPGDMEKHVVMSLSYWNEKGQWINIYTGPCSVVIGPGWLRAYKLDGSDNNFTASGNFGVNEDGEAGIPRPLIGQELTPNVSLQRHTIDIHVRSPPMAESSLKCKGSTIRYHMLTPVACVHFYQALYESCKNNMTYNKLEEERRVNAYGTYGEATPTSRRISWFGRRNSYRASARAPSDMVSEQTGRSSQSKLSAVRSLLSGGSIFNIAKSSIDVSQGGHGSGSTSLGSSEYSGTGITPPRTPTSMWSGTSTSQMKDLGSENIRIRLYHLATATKWEDKRYAFLTVTPPPPGRRPNSTLHHGLEKHIIVTRREHNHKDGPGEILLDEVLGSHCFQMVGVKGVMATIWDDIRDEQGMVGQIGAKGGVSGRQRKFLFQMAWVRHANWVYGLCAAGR</sequence>
<proteinExistence type="predicted"/>
<feature type="domain" description="PH" evidence="3">
    <location>
        <begin position="208"/>
        <end position="345"/>
    </location>
</feature>
<feature type="region of interest" description="Disordered" evidence="1">
    <location>
        <begin position="362"/>
        <end position="427"/>
    </location>
</feature>
<feature type="compositionally biased region" description="Polar residues" evidence="1">
    <location>
        <begin position="478"/>
        <end position="493"/>
    </location>
</feature>
<evidence type="ECO:0000313" key="5">
    <source>
        <dbReference type="EMBL" id="KAG9239734.1"/>
    </source>
</evidence>